<protein>
    <submittedName>
        <fullName evidence="1">Uncharacterized protein</fullName>
    </submittedName>
</protein>
<name>A0A7V2T320_LEUMU</name>
<evidence type="ECO:0000313" key="1">
    <source>
        <dbReference type="EMBL" id="HFC92643.1"/>
    </source>
</evidence>
<accession>A0A7V2T320</accession>
<dbReference type="AlphaFoldDB" id="A0A7V2T320"/>
<organism evidence="1">
    <name type="scientific">Leucothrix mucor</name>
    <dbReference type="NCBI Taxonomy" id="45248"/>
    <lineage>
        <taxon>Bacteria</taxon>
        <taxon>Pseudomonadati</taxon>
        <taxon>Pseudomonadota</taxon>
        <taxon>Gammaproteobacteria</taxon>
        <taxon>Thiotrichales</taxon>
        <taxon>Thiotrichaceae</taxon>
        <taxon>Leucothrix</taxon>
    </lineage>
</organism>
<gene>
    <name evidence="1" type="ORF">ENJ51_07505</name>
</gene>
<comment type="caution">
    <text evidence="1">The sequence shown here is derived from an EMBL/GenBank/DDBJ whole genome shotgun (WGS) entry which is preliminary data.</text>
</comment>
<sequence length="217" mass="25377">MLTHKERIKRRQIIQHALIDELSSQQVEQAIALWDTLFYDSPTFVAKIFPFTSKLVVELNLSSSKKLKLMTRLMASFNLLKDAVIVEPVVLKTQRKPMTDVYIIFNAILSEIIVYLKQYYAEDIPLFKQYLIEEIAQLALKPKAYQELLTWCQRIENEGYLIHQDVNKDQMVAFMDFLYEELCSMFGAKQTDALFSTVVNHCEKYPEAKKFSPHNLI</sequence>
<dbReference type="Proteomes" id="UP000885750">
    <property type="component" value="Unassembled WGS sequence"/>
</dbReference>
<dbReference type="EMBL" id="DRMS01000280">
    <property type="protein sequence ID" value="HFC92643.1"/>
    <property type="molecule type" value="Genomic_DNA"/>
</dbReference>
<proteinExistence type="predicted"/>
<reference evidence="1" key="1">
    <citation type="journal article" date="2020" name="mSystems">
        <title>Genome- and Community-Level Interaction Insights into Carbon Utilization and Element Cycling Functions of Hydrothermarchaeota in Hydrothermal Sediment.</title>
        <authorList>
            <person name="Zhou Z."/>
            <person name="Liu Y."/>
            <person name="Xu W."/>
            <person name="Pan J."/>
            <person name="Luo Z.H."/>
            <person name="Li M."/>
        </authorList>
    </citation>
    <scope>NUCLEOTIDE SEQUENCE [LARGE SCALE GENOMIC DNA]</scope>
    <source>
        <strain evidence="1">HyVt-493</strain>
    </source>
</reference>